<evidence type="ECO:0000313" key="2">
    <source>
        <dbReference type="Proteomes" id="UP001165960"/>
    </source>
</evidence>
<proteinExistence type="predicted"/>
<name>A0ACC2SRP2_9FUNG</name>
<accession>A0ACC2SRP2</accession>
<gene>
    <name evidence="1" type="ORF">DSO57_1026134</name>
</gene>
<dbReference type="EMBL" id="QTSX02004411">
    <property type="protein sequence ID" value="KAJ9064836.1"/>
    <property type="molecule type" value="Genomic_DNA"/>
</dbReference>
<evidence type="ECO:0000313" key="1">
    <source>
        <dbReference type="EMBL" id="KAJ9064836.1"/>
    </source>
</evidence>
<sequence length="357" mass="39819">MLRFWLAVIWAVHVSCLVEHCVDGDVCFKLQDVGEEVEFAFTYPQEYGWVGLGIGVWMQGSDMMIVWQANDGTFIVSDRKSFNYNEPKTDASQDCNLLPDKTNSTDGKTNIVFRRLKNTKDPNDTPLTSANTDFVWAYSKIRPLAAANAELKVHEDSGKFNLALGSGQSKQSFSRSFKLAHGVLLLFGWNLIPYAGILAAAPLRPKLGVHWFRIHYFLLGMLAPALVISGIAIISSGKGRHFSTPHEILGLAVALAMLLQIFLGIAIHLTYNPLRTKIPWQDRLHWWVGRLTFIAAQVNIILGLLQYAPVNSLIPIWVIYPLLLALELLFFAILANPEKFALANYLGSPRPATADLK</sequence>
<dbReference type="Proteomes" id="UP001165960">
    <property type="component" value="Unassembled WGS sequence"/>
</dbReference>
<keyword evidence="2" id="KW-1185">Reference proteome</keyword>
<reference evidence="1" key="1">
    <citation type="submission" date="2022-04" db="EMBL/GenBank/DDBJ databases">
        <title>Genome of the entomopathogenic fungus Entomophthora muscae.</title>
        <authorList>
            <person name="Elya C."/>
            <person name="Lovett B.R."/>
            <person name="Lee E."/>
            <person name="Macias A.M."/>
            <person name="Hajek A.E."/>
            <person name="De Bivort B.L."/>
            <person name="Kasson M.T."/>
            <person name="De Fine Licht H.H."/>
            <person name="Stajich J.E."/>
        </authorList>
    </citation>
    <scope>NUCLEOTIDE SEQUENCE</scope>
    <source>
        <strain evidence="1">Berkeley</strain>
    </source>
</reference>
<protein>
    <submittedName>
        <fullName evidence="1">Uncharacterized protein</fullName>
    </submittedName>
</protein>
<organism evidence="1 2">
    <name type="scientific">Entomophthora muscae</name>
    <dbReference type="NCBI Taxonomy" id="34485"/>
    <lineage>
        <taxon>Eukaryota</taxon>
        <taxon>Fungi</taxon>
        <taxon>Fungi incertae sedis</taxon>
        <taxon>Zoopagomycota</taxon>
        <taxon>Entomophthoromycotina</taxon>
        <taxon>Entomophthoromycetes</taxon>
        <taxon>Entomophthorales</taxon>
        <taxon>Entomophthoraceae</taxon>
        <taxon>Entomophthora</taxon>
    </lineage>
</organism>
<comment type="caution">
    <text evidence="1">The sequence shown here is derived from an EMBL/GenBank/DDBJ whole genome shotgun (WGS) entry which is preliminary data.</text>
</comment>